<feature type="transmembrane region" description="Helical" evidence="7">
    <location>
        <begin position="66"/>
        <end position="86"/>
    </location>
</feature>
<evidence type="ECO:0000256" key="6">
    <source>
        <dbReference type="SAM" id="MobiDB-lite"/>
    </source>
</evidence>
<keyword evidence="4 5" id="KW-0472">Membrane</keyword>
<evidence type="ECO:0000256" key="3">
    <source>
        <dbReference type="ARBA" id="ARBA00022989"/>
    </source>
</evidence>
<accession>A0A2G8KQT2</accession>
<protein>
    <recommendedName>
        <fullName evidence="8">MARVEL domain-containing protein</fullName>
    </recommendedName>
</protein>
<gene>
    <name evidence="9" type="ORF">BSL78_12788</name>
</gene>
<dbReference type="GO" id="GO:0016020">
    <property type="term" value="C:membrane"/>
    <property type="evidence" value="ECO:0007669"/>
    <property type="project" value="UniProtKB-SubCell"/>
</dbReference>
<dbReference type="Proteomes" id="UP000230750">
    <property type="component" value="Unassembled WGS sequence"/>
</dbReference>
<dbReference type="AlphaFoldDB" id="A0A2G8KQT2"/>
<evidence type="ECO:0000256" key="4">
    <source>
        <dbReference type="ARBA" id="ARBA00023136"/>
    </source>
</evidence>
<evidence type="ECO:0000256" key="1">
    <source>
        <dbReference type="ARBA" id="ARBA00004141"/>
    </source>
</evidence>
<keyword evidence="2 5" id="KW-0812">Transmembrane</keyword>
<keyword evidence="10" id="KW-1185">Reference proteome</keyword>
<feature type="transmembrane region" description="Helical" evidence="7">
    <location>
        <begin position="106"/>
        <end position="126"/>
    </location>
</feature>
<feature type="transmembrane region" description="Helical" evidence="7">
    <location>
        <begin position="194"/>
        <end position="217"/>
    </location>
</feature>
<evidence type="ECO:0000256" key="7">
    <source>
        <dbReference type="SAM" id="Phobius"/>
    </source>
</evidence>
<keyword evidence="3 7" id="KW-1133">Transmembrane helix</keyword>
<feature type="transmembrane region" description="Helical" evidence="7">
    <location>
        <begin position="229"/>
        <end position="249"/>
    </location>
</feature>
<dbReference type="InterPro" id="IPR008253">
    <property type="entry name" value="Marvel"/>
</dbReference>
<comment type="caution">
    <text evidence="9">The sequence shown here is derived from an EMBL/GenBank/DDBJ whole genome shotgun (WGS) entry which is preliminary data.</text>
</comment>
<feature type="region of interest" description="Disordered" evidence="6">
    <location>
        <begin position="296"/>
        <end position="332"/>
    </location>
</feature>
<evidence type="ECO:0000259" key="8">
    <source>
        <dbReference type="PROSITE" id="PS51225"/>
    </source>
</evidence>
<proteinExistence type="predicted"/>
<comment type="subcellular location">
    <subcellularLocation>
        <location evidence="1">Membrane</location>
        <topology evidence="1">Multi-pass membrane protein</topology>
    </subcellularLocation>
</comment>
<feature type="transmembrane region" description="Helical" evidence="7">
    <location>
        <begin position="12"/>
        <end position="31"/>
    </location>
</feature>
<evidence type="ECO:0000313" key="9">
    <source>
        <dbReference type="EMBL" id="PIK50328.1"/>
    </source>
</evidence>
<evidence type="ECO:0000256" key="5">
    <source>
        <dbReference type="PROSITE-ProRule" id="PRU00581"/>
    </source>
</evidence>
<sequence>MKTKLVYSPIYLVSLHHVSTSLVSLSGLSIWPLYLVSLYMVSLSGLSIWPLYLVSLYLVSLSGLSIWPLCLVSLYLASLHLVSLHLVSLSGLSLHWSLHPPGLSIWSLYLASLSGLTLPLVSLYLVSRSVVSLCLVSLHSPSLSGISLYLVSLSSLSSLPLYLVSLYPVSPPALSILSRSAFVSIISGYKTHSYWFFILVAIFSSLWALCVVIVHLFQFYRRFSEIPWMPVELIVSLAFILMWFVADMVMLSRLSFANTGAALMCGIFAFLTYCASGYLGAMSYLDQVRRQGTPMPSAAKAADRADGGGGGDSDSNSEDSLSEMPTVYHIGP</sequence>
<name>A0A2G8KQT2_STIJA</name>
<evidence type="ECO:0000256" key="2">
    <source>
        <dbReference type="ARBA" id="ARBA00022692"/>
    </source>
</evidence>
<reference evidence="9 10" key="1">
    <citation type="journal article" date="2017" name="PLoS Biol.">
        <title>The sea cucumber genome provides insights into morphological evolution and visceral regeneration.</title>
        <authorList>
            <person name="Zhang X."/>
            <person name="Sun L."/>
            <person name="Yuan J."/>
            <person name="Sun Y."/>
            <person name="Gao Y."/>
            <person name="Zhang L."/>
            <person name="Li S."/>
            <person name="Dai H."/>
            <person name="Hamel J.F."/>
            <person name="Liu C."/>
            <person name="Yu Y."/>
            <person name="Liu S."/>
            <person name="Lin W."/>
            <person name="Guo K."/>
            <person name="Jin S."/>
            <person name="Xu P."/>
            <person name="Storey K.B."/>
            <person name="Huan P."/>
            <person name="Zhang T."/>
            <person name="Zhou Y."/>
            <person name="Zhang J."/>
            <person name="Lin C."/>
            <person name="Li X."/>
            <person name="Xing L."/>
            <person name="Huo D."/>
            <person name="Sun M."/>
            <person name="Wang L."/>
            <person name="Mercier A."/>
            <person name="Li F."/>
            <person name="Yang H."/>
            <person name="Xiang J."/>
        </authorList>
    </citation>
    <scope>NUCLEOTIDE SEQUENCE [LARGE SCALE GENOMIC DNA]</scope>
    <source>
        <strain evidence="9">Shaxun</strain>
        <tissue evidence="9">Muscle</tissue>
    </source>
</reference>
<dbReference type="EMBL" id="MRZV01000423">
    <property type="protein sequence ID" value="PIK50328.1"/>
    <property type="molecule type" value="Genomic_DNA"/>
</dbReference>
<feature type="transmembrane region" description="Helical" evidence="7">
    <location>
        <begin position="37"/>
        <end position="59"/>
    </location>
</feature>
<organism evidence="9 10">
    <name type="scientific">Stichopus japonicus</name>
    <name type="common">Sea cucumber</name>
    <dbReference type="NCBI Taxonomy" id="307972"/>
    <lineage>
        <taxon>Eukaryota</taxon>
        <taxon>Metazoa</taxon>
        <taxon>Echinodermata</taxon>
        <taxon>Eleutherozoa</taxon>
        <taxon>Echinozoa</taxon>
        <taxon>Holothuroidea</taxon>
        <taxon>Aspidochirotacea</taxon>
        <taxon>Aspidochirotida</taxon>
        <taxon>Stichopodidae</taxon>
        <taxon>Apostichopus</taxon>
    </lineage>
</organism>
<dbReference type="PROSITE" id="PS51225">
    <property type="entry name" value="MARVEL"/>
    <property type="match status" value="1"/>
</dbReference>
<evidence type="ECO:0000313" key="10">
    <source>
        <dbReference type="Proteomes" id="UP000230750"/>
    </source>
</evidence>
<feature type="transmembrane region" description="Helical" evidence="7">
    <location>
        <begin position="261"/>
        <end position="285"/>
    </location>
</feature>
<feature type="domain" description="MARVEL" evidence="8">
    <location>
        <begin position="167"/>
        <end position="285"/>
    </location>
</feature>